<protein>
    <submittedName>
        <fullName evidence="1">Uncharacterized protein</fullName>
    </submittedName>
</protein>
<reference evidence="1" key="2">
    <citation type="submission" date="2020-03" db="EMBL/GenBank/DDBJ databases">
        <authorList>
            <person name="Fu F.-F."/>
            <person name="Chen J."/>
        </authorList>
    </citation>
    <scope>NUCLEOTIDE SEQUENCE</scope>
    <source>
        <strain evidence="1">Lc1</strain>
    </source>
</reference>
<dbReference type="GeneID" id="69022449"/>
<accession>A0A8H4FE91</accession>
<sequence>MDLRQVSRQSQAAQLPFSLAILGEPTSTNLKAYEDWIGTEQDIRPVPRDNLRTSVCEKAGMDLSIAAKTAHITFLFAWLPSTSGNVAPFGIDCSVLAGGSTISGTIQVDGMAMKEDAMIMSEISDEGARKGRMIKQLQEK</sequence>
<evidence type="ECO:0000313" key="2">
    <source>
        <dbReference type="Proteomes" id="UP000613401"/>
    </source>
</evidence>
<name>A0A8H4FE91_COLGL</name>
<reference evidence="1" key="1">
    <citation type="journal article" date="2020" name="Phytopathology">
        <title>Genome sequence and comparative analysis of Colletotrichum gloeosporioides isolated from Liriodendron leaves.</title>
        <authorList>
            <person name="Fu F.F."/>
            <person name="Hao Z."/>
            <person name="Wang P."/>
            <person name="Lu Y."/>
            <person name="Xue L.J."/>
            <person name="Wei G."/>
            <person name="Tian Y."/>
            <person name="Baishi H."/>
            <person name="Xu H."/>
            <person name="Shi J."/>
            <person name="Cheng T."/>
            <person name="Wang G."/>
            <person name="Yi Y."/>
            <person name="Chen J."/>
        </authorList>
    </citation>
    <scope>NUCLEOTIDE SEQUENCE</scope>
    <source>
        <strain evidence="1">Lc1</strain>
    </source>
</reference>
<gene>
    <name evidence="1" type="ORF">GCG54_00015345</name>
</gene>
<dbReference type="AlphaFoldDB" id="A0A8H4FE91"/>
<keyword evidence="2" id="KW-1185">Reference proteome</keyword>
<dbReference type="Proteomes" id="UP000613401">
    <property type="component" value="Unassembled WGS sequence"/>
</dbReference>
<comment type="caution">
    <text evidence="1">The sequence shown here is derived from an EMBL/GenBank/DDBJ whole genome shotgun (WGS) entry which is preliminary data.</text>
</comment>
<organism evidence="1 2">
    <name type="scientific">Colletotrichum gloeosporioides</name>
    <name type="common">Anthracnose fungus</name>
    <name type="synonym">Glomerella cingulata</name>
    <dbReference type="NCBI Taxonomy" id="474922"/>
    <lineage>
        <taxon>Eukaryota</taxon>
        <taxon>Fungi</taxon>
        <taxon>Dikarya</taxon>
        <taxon>Ascomycota</taxon>
        <taxon>Pezizomycotina</taxon>
        <taxon>Sordariomycetes</taxon>
        <taxon>Hypocreomycetidae</taxon>
        <taxon>Glomerellales</taxon>
        <taxon>Glomerellaceae</taxon>
        <taxon>Colletotrichum</taxon>
        <taxon>Colletotrichum gloeosporioides species complex</taxon>
    </lineage>
</organism>
<evidence type="ECO:0000313" key="1">
    <source>
        <dbReference type="EMBL" id="KAF3799157.1"/>
    </source>
</evidence>
<dbReference type="RefSeq" id="XP_045258317.1">
    <property type="nucleotide sequence ID" value="XM_045415144.1"/>
</dbReference>
<dbReference type="EMBL" id="WVTB01000086">
    <property type="protein sequence ID" value="KAF3799157.1"/>
    <property type="molecule type" value="Genomic_DNA"/>
</dbReference>
<proteinExistence type="predicted"/>